<feature type="region of interest" description="Disordered" evidence="1">
    <location>
        <begin position="72"/>
        <end position="193"/>
    </location>
</feature>
<accession>A0A8J1Y033</accession>
<dbReference type="AlphaFoldDB" id="A0A8J1Y033"/>
<dbReference type="OrthoDB" id="6107647at2759"/>
<feature type="compositionally biased region" description="Low complexity" evidence="1">
    <location>
        <begin position="77"/>
        <end position="89"/>
    </location>
</feature>
<protein>
    <submittedName>
        <fullName evidence="2">Uncharacterized protein</fullName>
    </submittedName>
</protein>
<reference evidence="2" key="1">
    <citation type="submission" date="2022-03" db="EMBL/GenBank/DDBJ databases">
        <authorList>
            <person name="Martin C."/>
        </authorList>
    </citation>
    <scope>NUCLEOTIDE SEQUENCE</scope>
</reference>
<evidence type="ECO:0000313" key="2">
    <source>
        <dbReference type="EMBL" id="CAH1773603.1"/>
    </source>
</evidence>
<sequence>MYEGFGHAPRGVTRRSGRIANQTSRLSASEEFATKFRQRPTTQPRVIGFDNLSMRPPEKVLVRGVYGFFPPVKLRNGSGTSSKTSLSSRRSQDIQLEGPSMELVPQETQSLPAPSVASRSKSGKSRKSSKSADAGLTHEPTVVSPRMRDNEDDKDNKEPAQSSIPHLPPTPAADQTAKRVYPNIVDPVNKPFSDLSFLPRPKKMTNRNNSPWVYRFKIKKGMNQLTKLMSSKTPGMMTVTNSTTPRTPRTPRTGKSET</sequence>
<proteinExistence type="predicted"/>
<dbReference type="EMBL" id="CAIIXF020000001">
    <property type="protein sequence ID" value="CAH1773603.1"/>
    <property type="molecule type" value="Genomic_DNA"/>
</dbReference>
<feature type="compositionally biased region" description="Polar residues" evidence="1">
    <location>
        <begin position="229"/>
        <end position="242"/>
    </location>
</feature>
<dbReference type="Proteomes" id="UP000749559">
    <property type="component" value="Unassembled WGS sequence"/>
</dbReference>
<comment type="caution">
    <text evidence="2">The sequence shown here is derived from an EMBL/GenBank/DDBJ whole genome shotgun (WGS) entry which is preliminary data.</text>
</comment>
<keyword evidence="3" id="KW-1185">Reference proteome</keyword>
<evidence type="ECO:0000256" key="1">
    <source>
        <dbReference type="SAM" id="MobiDB-lite"/>
    </source>
</evidence>
<feature type="compositionally biased region" description="Low complexity" evidence="1">
    <location>
        <begin position="243"/>
        <end position="258"/>
    </location>
</feature>
<organism evidence="2 3">
    <name type="scientific">Owenia fusiformis</name>
    <name type="common">Polychaete worm</name>
    <dbReference type="NCBI Taxonomy" id="6347"/>
    <lineage>
        <taxon>Eukaryota</taxon>
        <taxon>Metazoa</taxon>
        <taxon>Spiralia</taxon>
        <taxon>Lophotrochozoa</taxon>
        <taxon>Annelida</taxon>
        <taxon>Polychaeta</taxon>
        <taxon>Sedentaria</taxon>
        <taxon>Canalipalpata</taxon>
        <taxon>Sabellida</taxon>
        <taxon>Oweniida</taxon>
        <taxon>Oweniidae</taxon>
        <taxon>Owenia</taxon>
    </lineage>
</organism>
<feature type="region of interest" description="Disordered" evidence="1">
    <location>
        <begin position="229"/>
        <end position="258"/>
    </location>
</feature>
<name>A0A8J1Y033_OWEFU</name>
<gene>
    <name evidence="2" type="ORF">OFUS_LOCUS1179</name>
</gene>
<feature type="compositionally biased region" description="Basic and acidic residues" evidence="1">
    <location>
        <begin position="146"/>
        <end position="158"/>
    </location>
</feature>
<feature type="region of interest" description="Disordered" evidence="1">
    <location>
        <begin position="1"/>
        <end position="39"/>
    </location>
</feature>
<evidence type="ECO:0000313" key="3">
    <source>
        <dbReference type="Proteomes" id="UP000749559"/>
    </source>
</evidence>